<sequence length="208" mass="23055">MKRTIPLIITFLSALVMIIIYFINPAHVQKFENGVFEWIRIIGAFALFLGLFNLLISHFIKVRRNGMNAVYSIALIVAFFAIVISGIFFDSENPDGTFQFMFNNIYRPLSSTMFSLLAFYVASAAFRAFRAKTKEASFLLVAAFIVMLGRVPIGTMIWGKIPVISNWIMAYPAAAAQSAIMIGAALGAISVSLKIMLGIERTYLGGEE</sequence>
<keyword evidence="1" id="KW-0812">Transmembrane</keyword>
<feature type="transmembrane region" description="Helical" evidence="1">
    <location>
        <begin position="170"/>
        <end position="193"/>
    </location>
</feature>
<feature type="transmembrane region" description="Helical" evidence="1">
    <location>
        <begin position="7"/>
        <end position="26"/>
    </location>
</feature>
<feature type="transmembrane region" description="Helical" evidence="1">
    <location>
        <begin position="38"/>
        <end position="56"/>
    </location>
</feature>
<dbReference type="Proteomes" id="UP000234857">
    <property type="component" value="Unassembled WGS sequence"/>
</dbReference>
<dbReference type="AlphaFoldDB" id="A0A2N5ZFE7"/>
<dbReference type="EMBL" id="PKTG01000087">
    <property type="protein sequence ID" value="PLX17407.1"/>
    <property type="molecule type" value="Genomic_DNA"/>
</dbReference>
<proteinExistence type="predicted"/>
<evidence type="ECO:0000313" key="3">
    <source>
        <dbReference type="Proteomes" id="UP000234857"/>
    </source>
</evidence>
<feature type="transmembrane region" description="Helical" evidence="1">
    <location>
        <begin position="109"/>
        <end position="129"/>
    </location>
</feature>
<feature type="transmembrane region" description="Helical" evidence="1">
    <location>
        <begin position="136"/>
        <end position="158"/>
    </location>
</feature>
<comment type="caution">
    <text evidence="2">The sequence shown here is derived from an EMBL/GenBank/DDBJ whole genome shotgun (WGS) entry which is preliminary data.</text>
</comment>
<protein>
    <submittedName>
        <fullName evidence="2">Uncharacterized protein</fullName>
    </submittedName>
</protein>
<evidence type="ECO:0000256" key="1">
    <source>
        <dbReference type="SAM" id="Phobius"/>
    </source>
</evidence>
<reference evidence="2 3" key="1">
    <citation type="submission" date="2017-11" db="EMBL/GenBank/DDBJ databases">
        <title>Genome-resolved metagenomics identifies genetic mobility, metabolic interactions, and unexpected diversity in perchlorate-reducing communities.</title>
        <authorList>
            <person name="Barnum T.P."/>
            <person name="Figueroa I.A."/>
            <person name="Carlstrom C.I."/>
            <person name="Lucas L.N."/>
            <person name="Engelbrektson A.L."/>
            <person name="Coates J.D."/>
        </authorList>
    </citation>
    <scope>NUCLEOTIDE SEQUENCE [LARGE SCALE GENOMIC DNA]</scope>
    <source>
        <strain evidence="2">BM706</strain>
    </source>
</reference>
<organism evidence="2 3">
    <name type="scientific">Muiribacterium halophilum</name>
    <dbReference type="NCBI Taxonomy" id="2053465"/>
    <lineage>
        <taxon>Bacteria</taxon>
        <taxon>Candidatus Muiribacteriota</taxon>
        <taxon>Candidatus Muiribacteriia</taxon>
        <taxon>Candidatus Muiribacteriales</taxon>
        <taxon>Candidatus Muiribacteriaceae</taxon>
        <taxon>Candidatus Muiribacterium</taxon>
    </lineage>
</organism>
<name>A0A2N5ZFE7_MUIH1</name>
<gene>
    <name evidence="2" type="ORF">C0601_07550</name>
</gene>
<keyword evidence="1" id="KW-1133">Transmembrane helix</keyword>
<evidence type="ECO:0000313" key="2">
    <source>
        <dbReference type="EMBL" id="PLX17407.1"/>
    </source>
</evidence>
<keyword evidence="1" id="KW-0472">Membrane</keyword>
<accession>A0A2N5ZFE7</accession>
<feature type="transmembrane region" description="Helical" evidence="1">
    <location>
        <begin position="68"/>
        <end position="89"/>
    </location>
</feature>